<keyword evidence="2" id="KW-0732">Signal</keyword>
<dbReference type="Proteomes" id="UP000515733">
    <property type="component" value="Chromosome"/>
</dbReference>
<dbReference type="KEGG" id="doe:DENOEST_3509"/>
<evidence type="ECO:0000256" key="5">
    <source>
        <dbReference type="ARBA" id="ARBA00023288"/>
    </source>
</evidence>
<evidence type="ECO:0000313" key="7">
    <source>
        <dbReference type="EMBL" id="CAB1370663.1"/>
    </source>
</evidence>
<comment type="subcellular location">
    <subcellularLocation>
        <location evidence="1">Cell outer membrane</location>
        <topology evidence="1">Lipid-anchor</topology>
    </subcellularLocation>
</comment>
<keyword evidence="4" id="KW-0564">Palmitate</keyword>
<evidence type="ECO:0000256" key="1">
    <source>
        <dbReference type="ARBA" id="ARBA00004459"/>
    </source>
</evidence>
<name>A0A6S6Y083_9PROT</name>
<gene>
    <name evidence="7" type="primary">pcp</name>
    <name evidence="7" type="ORF">DENOEST_3509</name>
</gene>
<keyword evidence="5 7" id="KW-0449">Lipoprotein</keyword>
<evidence type="ECO:0000259" key="6">
    <source>
        <dbReference type="Pfam" id="PF05433"/>
    </source>
</evidence>
<accession>A0A6S6Y083</accession>
<dbReference type="OrthoDB" id="5298161at2"/>
<feature type="domain" description="Glycine zipper 2TM" evidence="6">
    <location>
        <begin position="60"/>
        <end position="99"/>
    </location>
</feature>
<evidence type="ECO:0000256" key="4">
    <source>
        <dbReference type="ARBA" id="ARBA00023139"/>
    </source>
</evidence>
<dbReference type="InterPro" id="IPR051407">
    <property type="entry name" value="Bact_OM_lipoprot/Surf_antigen"/>
</dbReference>
<dbReference type="PANTHER" id="PTHR35603">
    <property type="match status" value="1"/>
</dbReference>
<sequence>MKSLIAAASLATLTLLSGCANTSSGGVYGQSQTRHEMMVRLGVVESARPVKIEGNKSGVGTLTGAVIGGAAGSKVGQGKGSAVAAVLGAVAGGIAGGALENSSTQKDGVEVTVKLENGSLIAVTQEADEVFRPGERVRVLTGGGVTRVSH</sequence>
<dbReference type="InterPro" id="IPR008816">
    <property type="entry name" value="Gly_zipper_2TM_dom"/>
</dbReference>
<organism evidence="7 8">
    <name type="scientific">Denitratisoma oestradiolicum</name>
    <dbReference type="NCBI Taxonomy" id="311182"/>
    <lineage>
        <taxon>Bacteria</taxon>
        <taxon>Pseudomonadati</taxon>
        <taxon>Pseudomonadota</taxon>
        <taxon>Betaproteobacteria</taxon>
        <taxon>Nitrosomonadales</taxon>
        <taxon>Sterolibacteriaceae</taxon>
        <taxon>Denitratisoma</taxon>
    </lineage>
</organism>
<dbReference type="PROSITE" id="PS51257">
    <property type="entry name" value="PROKAR_LIPOPROTEIN"/>
    <property type="match status" value="1"/>
</dbReference>
<dbReference type="Pfam" id="PF05433">
    <property type="entry name" value="Rick_17kDa_Anti"/>
    <property type="match status" value="1"/>
</dbReference>
<keyword evidence="3" id="KW-0472">Membrane</keyword>
<dbReference type="PANTHER" id="PTHR35603:SF1">
    <property type="entry name" value="OUTER MEMBRANE LIPOPROTEIN SLYB"/>
    <property type="match status" value="1"/>
</dbReference>
<reference evidence="7 8" key="1">
    <citation type="submission" date="2020-03" db="EMBL/GenBank/DDBJ databases">
        <authorList>
            <consortium name="Genoscope - CEA"/>
            <person name="William W."/>
        </authorList>
    </citation>
    <scope>NUCLEOTIDE SEQUENCE [LARGE SCALE GENOMIC DNA]</scope>
    <source>
        <strain evidence="8">DSM 16959</strain>
    </source>
</reference>
<dbReference type="RefSeq" id="WP_145769402.1">
    <property type="nucleotide sequence ID" value="NZ_LR778301.1"/>
</dbReference>
<evidence type="ECO:0000256" key="3">
    <source>
        <dbReference type="ARBA" id="ARBA00023136"/>
    </source>
</evidence>
<keyword evidence="8" id="KW-1185">Reference proteome</keyword>
<evidence type="ECO:0000256" key="2">
    <source>
        <dbReference type="ARBA" id="ARBA00022729"/>
    </source>
</evidence>
<dbReference type="EMBL" id="LR778301">
    <property type="protein sequence ID" value="CAB1370663.1"/>
    <property type="molecule type" value="Genomic_DNA"/>
</dbReference>
<evidence type="ECO:0000313" key="8">
    <source>
        <dbReference type="Proteomes" id="UP000515733"/>
    </source>
</evidence>
<proteinExistence type="predicted"/>
<dbReference type="GO" id="GO:0009279">
    <property type="term" value="C:cell outer membrane"/>
    <property type="evidence" value="ECO:0007669"/>
    <property type="project" value="UniProtKB-SubCell"/>
</dbReference>
<dbReference type="AlphaFoldDB" id="A0A6S6Y083"/>
<protein>
    <submittedName>
        <fullName evidence="7">Outer membrane lipoprotein pcp</fullName>
    </submittedName>
</protein>